<evidence type="ECO:0000313" key="5">
    <source>
        <dbReference type="Proteomes" id="UP000631300"/>
    </source>
</evidence>
<feature type="domain" description="FlgO" evidence="3">
    <location>
        <begin position="98"/>
        <end position="224"/>
    </location>
</feature>
<keyword evidence="5" id="KW-1185">Reference proteome</keyword>
<dbReference type="EMBL" id="BMXP01000011">
    <property type="protein sequence ID" value="GGW95095.1"/>
    <property type="molecule type" value="Genomic_DNA"/>
</dbReference>
<evidence type="ECO:0000259" key="3">
    <source>
        <dbReference type="Pfam" id="PF17680"/>
    </source>
</evidence>
<dbReference type="InterPro" id="IPR041215">
    <property type="entry name" value="FlgO_dom"/>
</dbReference>
<sequence length="239" mass="25878">MSRLLPCALVLCGCLSLAACSSVEQAARDYWLNDEAEPATAADADTPRVPEGSGLAYRPDSRDRKHARHARQTHAQRDPLHQGFSPSVTHKRLNDYAEQLAMGLMDNAQGLTREDLIGVASFVRFNRSLQDTTVVGNQLAEYLMGELQSYGVSVVDFKLANNIAVTPHGDLALSRDGKALASSLAMDHIVTGTMIEDPRGVRVNARIVSVENQQLMASASLYIPGFMVQSVIPATTTGR</sequence>
<feature type="compositionally biased region" description="Basic residues" evidence="1">
    <location>
        <begin position="64"/>
        <end position="74"/>
    </location>
</feature>
<keyword evidence="2" id="KW-0732">Signal</keyword>
<feature type="signal peptide" evidence="2">
    <location>
        <begin position="1"/>
        <end position="26"/>
    </location>
</feature>
<gene>
    <name evidence="4" type="ORF">GCM10007391_31670</name>
</gene>
<evidence type="ECO:0000256" key="2">
    <source>
        <dbReference type="SAM" id="SignalP"/>
    </source>
</evidence>
<name>A0A918JQ74_9ALTE</name>
<dbReference type="PROSITE" id="PS51257">
    <property type="entry name" value="PROKAR_LIPOPROTEIN"/>
    <property type="match status" value="1"/>
</dbReference>
<comment type="caution">
    <text evidence="4">The sequence shown here is derived from an EMBL/GenBank/DDBJ whole genome shotgun (WGS) entry which is preliminary data.</text>
</comment>
<dbReference type="Pfam" id="PF17680">
    <property type="entry name" value="FlgO"/>
    <property type="match status" value="1"/>
</dbReference>
<evidence type="ECO:0000313" key="4">
    <source>
        <dbReference type="EMBL" id="GGW95095.1"/>
    </source>
</evidence>
<feature type="region of interest" description="Disordered" evidence="1">
    <location>
        <begin position="38"/>
        <end position="87"/>
    </location>
</feature>
<feature type="chain" id="PRO_5037885102" description="FlgO domain-containing protein" evidence="2">
    <location>
        <begin position="27"/>
        <end position="239"/>
    </location>
</feature>
<protein>
    <recommendedName>
        <fullName evidence="3">FlgO domain-containing protein</fullName>
    </recommendedName>
</protein>
<dbReference type="RefSeq" id="WP_189408101.1">
    <property type="nucleotide sequence ID" value="NZ_BMXP01000011.1"/>
</dbReference>
<dbReference type="AlphaFoldDB" id="A0A918JQ74"/>
<accession>A0A918JQ74</accession>
<evidence type="ECO:0000256" key="1">
    <source>
        <dbReference type="SAM" id="MobiDB-lite"/>
    </source>
</evidence>
<dbReference type="Proteomes" id="UP000631300">
    <property type="component" value="Unassembled WGS sequence"/>
</dbReference>
<proteinExistence type="predicted"/>
<reference evidence="4" key="2">
    <citation type="submission" date="2020-09" db="EMBL/GenBank/DDBJ databases">
        <authorList>
            <person name="Sun Q."/>
            <person name="Kim S."/>
        </authorList>
    </citation>
    <scope>NUCLEOTIDE SEQUENCE</scope>
    <source>
        <strain evidence="4">KCTC 22164</strain>
    </source>
</reference>
<organism evidence="4 5">
    <name type="scientific">Alteromonas halophila</name>
    <dbReference type="NCBI Taxonomy" id="516698"/>
    <lineage>
        <taxon>Bacteria</taxon>
        <taxon>Pseudomonadati</taxon>
        <taxon>Pseudomonadota</taxon>
        <taxon>Gammaproteobacteria</taxon>
        <taxon>Alteromonadales</taxon>
        <taxon>Alteromonadaceae</taxon>
        <taxon>Alteromonas/Salinimonas group</taxon>
        <taxon>Alteromonas</taxon>
    </lineage>
</organism>
<reference evidence="4" key="1">
    <citation type="journal article" date="2014" name="Int. J. Syst. Evol. Microbiol.">
        <title>Complete genome sequence of Corynebacterium casei LMG S-19264T (=DSM 44701T), isolated from a smear-ripened cheese.</title>
        <authorList>
            <consortium name="US DOE Joint Genome Institute (JGI-PGF)"/>
            <person name="Walter F."/>
            <person name="Albersmeier A."/>
            <person name="Kalinowski J."/>
            <person name="Ruckert C."/>
        </authorList>
    </citation>
    <scope>NUCLEOTIDE SEQUENCE</scope>
    <source>
        <strain evidence="4">KCTC 22164</strain>
    </source>
</reference>